<keyword evidence="10" id="KW-1185">Reference proteome</keyword>
<evidence type="ECO:0000256" key="5">
    <source>
        <dbReference type="ARBA" id="ARBA00022989"/>
    </source>
</evidence>
<dbReference type="InterPro" id="IPR020846">
    <property type="entry name" value="MFS_dom"/>
</dbReference>
<comment type="similarity">
    <text evidence="2">Belongs to the major facilitator superfamily.</text>
</comment>
<dbReference type="InterPro" id="IPR036259">
    <property type="entry name" value="MFS_trans_sf"/>
</dbReference>
<evidence type="ECO:0000256" key="6">
    <source>
        <dbReference type="ARBA" id="ARBA00023136"/>
    </source>
</evidence>
<comment type="subcellular location">
    <subcellularLocation>
        <location evidence="1">Membrane</location>
        <topology evidence="1">Multi-pass membrane protein</topology>
    </subcellularLocation>
</comment>
<dbReference type="OrthoDB" id="9787815at2"/>
<feature type="transmembrane region" description="Helical" evidence="7">
    <location>
        <begin position="92"/>
        <end position="110"/>
    </location>
</feature>
<dbReference type="PANTHER" id="PTHR12778:SF10">
    <property type="entry name" value="MAJOR FACILITATOR SUPERFAMILY DOMAIN-CONTAINING PROTEIN 3"/>
    <property type="match status" value="1"/>
</dbReference>
<dbReference type="AlphaFoldDB" id="A0A1I4AVY7"/>
<dbReference type="STRING" id="1612308.SAMN05444581_1124"/>
<feature type="transmembrane region" description="Helical" evidence="7">
    <location>
        <begin position="329"/>
        <end position="356"/>
    </location>
</feature>
<evidence type="ECO:0000256" key="3">
    <source>
        <dbReference type="ARBA" id="ARBA00022448"/>
    </source>
</evidence>
<gene>
    <name evidence="9" type="ORF">SAMN05444581_1124</name>
</gene>
<feature type="transmembrane region" description="Helical" evidence="7">
    <location>
        <begin position="234"/>
        <end position="253"/>
    </location>
</feature>
<dbReference type="PANTHER" id="PTHR12778">
    <property type="entry name" value="SOLUTE CARRIER FAMILY 33 ACETYL-COA TRANSPORTER -RELATED"/>
    <property type="match status" value="1"/>
</dbReference>
<keyword evidence="6 7" id="KW-0472">Membrane</keyword>
<protein>
    <submittedName>
        <fullName evidence="9">MFS transporter, PAT family, beta-lactamase induction signal transducer AmpG</fullName>
    </submittedName>
</protein>
<dbReference type="RefSeq" id="WP_091684366.1">
    <property type="nucleotide sequence ID" value="NZ_FOSN01000012.1"/>
</dbReference>
<dbReference type="Gene3D" id="1.20.1250.20">
    <property type="entry name" value="MFS general substrate transporter like domains"/>
    <property type="match status" value="1"/>
</dbReference>
<keyword evidence="5 7" id="KW-1133">Transmembrane helix</keyword>
<dbReference type="NCBIfam" id="TIGR00901">
    <property type="entry name" value="2A0125"/>
    <property type="match status" value="1"/>
</dbReference>
<organism evidence="9 10">
    <name type="scientific">Methylocapsa palsarum</name>
    <dbReference type="NCBI Taxonomy" id="1612308"/>
    <lineage>
        <taxon>Bacteria</taxon>
        <taxon>Pseudomonadati</taxon>
        <taxon>Pseudomonadota</taxon>
        <taxon>Alphaproteobacteria</taxon>
        <taxon>Hyphomicrobiales</taxon>
        <taxon>Beijerinckiaceae</taxon>
        <taxon>Methylocapsa</taxon>
    </lineage>
</organism>
<evidence type="ECO:0000259" key="8">
    <source>
        <dbReference type="PROSITE" id="PS50850"/>
    </source>
</evidence>
<feature type="transmembrane region" description="Helical" evidence="7">
    <location>
        <begin position="368"/>
        <end position="391"/>
    </location>
</feature>
<dbReference type="Proteomes" id="UP000198755">
    <property type="component" value="Unassembled WGS sequence"/>
</dbReference>
<accession>A0A1I4AVY7</accession>
<feature type="transmembrane region" description="Helical" evidence="7">
    <location>
        <begin position="397"/>
        <end position="416"/>
    </location>
</feature>
<dbReference type="GO" id="GO:0016020">
    <property type="term" value="C:membrane"/>
    <property type="evidence" value="ECO:0007669"/>
    <property type="project" value="UniProtKB-SubCell"/>
</dbReference>
<sequence length="433" mass="46297">MKTDPEHGSMLAHVLADRRYAAMLGLGFSAGIPYLLVYSTQSAWLSEARVPIETIGLLSELTIAYKFKFVWAPFLDRYDAPFFGAWLGRRRGWIVVSQLAVMLALAGVAFGDPSHWLAYTVAFSIALGIAGATQDVTIDGWRITSVPVAKQSVMTAISEMGYRVGTLAAGAGALLLADRYGWRFAYLGMAALMTVGAVSAFVAPEPESDFVATHKHPGFAATVIAPIKEMVGRLGPLALPILLMIAGFRMPGYLTSAMSMPLFKSLAYTDAEIATVTKLFGFWVALGATFFSAYIIRRIGMMPSLVLGTIAGSASHLSLAWLSESGGGHFWIFATAVSIEGFAYAFAQVVLINYMSMLTATELAASQFALLTSLCAFPGSILAGASGFVIAKTGFTMFFVLTSLIGIPVAALCWYVSRLHADVALDPERHGSD</sequence>
<dbReference type="GO" id="GO:0022857">
    <property type="term" value="F:transmembrane transporter activity"/>
    <property type="evidence" value="ECO:0007669"/>
    <property type="project" value="InterPro"/>
</dbReference>
<feature type="transmembrane region" description="Helical" evidence="7">
    <location>
        <begin position="20"/>
        <end position="39"/>
    </location>
</feature>
<dbReference type="InterPro" id="IPR011701">
    <property type="entry name" value="MFS"/>
</dbReference>
<evidence type="ECO:0000256" key="1">
    <source>
        <dbReference type="ARBA" id="ARBA00004141"/>
    </source>
</evidence>
<dbReference type="Pfam" id="PF07690">
    <property type="entry name" value="MFS_1"/>
    <property type="match status" value="1"/>
</dbReference>
<name>A0A1I4AVY7_9HYPH</name>
<evidence type="ECO:0000256" key="4">
    <source>
        <dbReference type="ARBA" id="ARBA00022692"/>
    </source>
</evidence>
<feature type="transmembrane region" description="Helical" evidence="7">
    <location>
        <begin position="116"/>
        <end position="133"/>
    </location>
</feature>
<evidence type="ECO:0000313" key="9">
    <source>
        <dbReference type="EMBL" id="SFK60752.1"/>
    </source>
</evidence>
<keyword evidence="3" id="KW-0813">Transport</keyword>
<keyword evidence="4 7" id="KW-0812">Transmembrane</keyword>
<proteinExistence type="inferred from homology"/>
<feature type="domain" description="Major facilitator superfamily (MFS) profile" evidence="8">
    <location>
        <begin position="1"/>
        <end position="420"/>
    </location>
</feature>
<dbReference type="PROSITE" id="PS50850">
    <property type="entry name" value="MFS"/>
    <property type="match status" value="1"/>
</dbReference>
<dbReference type="InterPro" id="IPR004752">
    <property type="entry name" value="AmpG_permease/AT-1"/>
</dbReference>
<evidence type="ECO:0000256" key="7">
    <source>
        <dbReference type="SAM" id="Phobius"/>
    </source>
</evidence>
<dbReference type="SUPFAM" id="SSF103473">
    <property type="entry name" value="MFS general substrate transporter"/>
    <property type="match status" value="1"/>
</dbReference>
<feature type="transmembrane region" description="Helical" evidence="7">
    <location>
        <begin position="273"/>
        <end position="296"/>
    </location>
</feature>
<reference evidence="9 10" key="1">
    <citation type="submission" date="2016-10" db="EMBL/GenBank/DDBJ databases">
        <authorList>
            <person name="de Groot N.N."/>
        </authorList>
    </citation>
    <scope>NUCLEOTIDE SEQUENCE [LARGE SCALE GENOMIC DNA]</scope>
    <source>
        <strain evidence="9 10">NE2</strain>
    </source>
</reference>
<feature type="transmembrane region" description="Helical" evidence="7">
    <location>
        <begin position="160"/>
        <end position="177"/>
    </location>
</feature>
<feature type="transmembrane region" description="Helical" evidence="7">
    <location>
        <begin position="183"/>
        <end position="203"/>
    </location>
</feature>
<evidence type="ECO:0000256" key="2">
    <source>
        <dbReference type="ARBA" id="ARBA00008335"/>
    </source>
</evidence>
<feature type="transmembrane region" description="Helical" evidence="7">
    <location>
        <begin position="305"/>
        <end position="323"/>
    </location>
</feature>
<evidence type="ECO:0000313" key="10">
    <source>
        <dbReference type="Proteomes" id="UP000198755"/>
    </source>
</evidence>
<dbReference type="EMBL" id="FOSN01000012">
    <property type="protein sequence ID" value="SFK60752.1"/>
    <property type="molecule type" value="Genomic_DNA"/>
</dbReference>